<dbReference type="SUPFAM" id="SSF53850">
    <property type="entry name" value="Periplasmic binding protein-like II"/>
    <property type="match status" value="1"/>
</dbReference>
<organism evidence="7 8">
    <name type="scientific">Variimorphobacter saccharofermentans</name>
    <dbReference type="NCBI Taxonomy" id="2755051"/>
    <lineage>
        <taxon>Bacteria</taxon>
        <taxon>Bacillati</taxon>
        <taxon>Bacillota</taxon>
        <taxon>Clostridia</taxon>
        <taxon>Lachnospirales</taxon>
        <taxon>Lachnospiraceae</taxon>
        <taxon>Variimorphobacter</taxon>
    </lineage>
</organism>
<dbReference type="Gene3D" id="3.10.105.10">
    <property type="entry name" value="Dipeptide-binding Protein, Domain 3"/>
    <property type="match status" value="1"/>
</dbReference>
<sequence>MIKRRALALILILCFAVSFIACGKDTKETQNPDTNQKEKTEVVKEKEDNQEKTNTSETPGKIVATGKYDTLVIGTQTFNGVFSPLFYSTGYDAQAYEPVFTSVSRLNKDGVLVDYAGHVEAEIQKAADGHEQVLYTVTLQKGMVFSDGEPVTIDDVLFYYYVTADPTYDGASTFSTLDIVGMKEYYYDTPDYSSKINAITEEVNSKYTLDTISEADYKAYLRESNLEGWWQGIDSYDWVAYLQGEGYDTAGIESDEEKLFELLVTCEYEKYASAYDPQTYYQNKLESEFITGNLEDGIDVPTISGINKVDDYTCTVLFDSINIYGDREVANISIVPEHYYGKDFKKGNLAGVKALNGTPMGSGPYKFISYQDNIVTLEANPLFFGNTPKIPTIKLQVVPDSDKVDALIGDQIDITDPSASQDVIAQVEEAGMAYSLVDNPGYGYIAISSERIPDLNVRKGLMHLMNRKPAVEAYYGKLAQVIERPMTPTVAEYPDNAKEVYGYDPAKAAEYFSAAGYTKDSNGKLVKNNEKLVVSVGIGGDGKMDHPSAPILTQMANDMAALGAELVIQDLDFSTLVNKKDSGELDMWVMAWGNSTTCDLTQIFGSKGNDNDVKLYSDEIDALQAEILRTVDFDKRCELVAKELDLIMEAAVYMPVYQRKNMEIYNANTIKLETLPEETTTYWNYSSEIYNLEMQ</sequence>
<evidence type="ECO:0000259" key="6">
    <source>
        <dbReference type="Pfam" id="PF00496"/>
    </source>
</evidence>
<dbReference type="PANTHER" id="PTHR30290">
    <property type="entry name" value="PERIPLASMIC BINDING COMPONENT OF ABC TRANSPORTER"/>
    <property type="match status" value="1"/>
</dbReference>
<accession>A0A839K3A1</accession>
<evidence type="ECO:0000256" key="4">
    <source>
        <dbReference type="SAM" id="MobiDB-lite"/>
    </source>
</evidence>
<dbReference type="GO" id="GO:0042597">
    <property type="term" value="C:periplasmic space"/>
    <property type="evidence" value="ECO:0007669"/>
    <property type="project" value="UniProtKB-ARBA"/>
</dbReference>
<evidence type="ECO:0000256" key="1">
    <source>
        <dbReference type="ARBA" id="ARBA00005695"/>
    </source>
</evidence>
<dbReference type="Gene3D" id="3.40.190.10">
    <property type="entry name" value="Periplasmic binding protein-like II"/>
    <property type="match status" value="1"/>
</dbReference>
<dbReference type="GO" id="GO:1904680">
    <property type="term" value="F:peptide transmembrane transporter activity"/>
    <property type="evidence" value="ECO:0007669"/>
    <property type="project" value="TreeGrafter"/>
</dbReference>
<keyword evidence="3 5" id="KW-0732">Signal</keyword>
<dbReference type="Proteomes" id="UP000574276">
    <property type="component" value="Unassembled WGS sequence"/>
</dbReference>
<comment type="caution">
    <text evidence="7">The sequence shown here is derived from an EMBL/GenBank/DDBJ whole genome shotgun (WGS) entry which is preliminary data.</text>
</comment>
<proteinExistence type="inferred from homology"/>
<reference evidence="7 8" key="1">
    <citation type="submission" date="2020-07" db="EMBL/GenBank/DDBJ databases">
        <title>Characterization and genome sequencing of isolate MD1, a novel member within the family Lachnospiraceae.</title>
        <authorList>
            <person name="Rettenmaier R."/>
            <person name="Di Bello L."/>
            <person name="Zinser C."/>
            <person name="Scheitz K."/>
            <person name="Liebl W."/>
            <person name="Zverlov V."/>
        </authorList>
    </citation>
    <scope>NUCLEOTIDE SEQUENCE [LARGE SCALE GENOMIC DNA]</scope>
    <source>
        <strain evidence="7 8">MD1</strain>
    </source>
</reference>
<name>A0A839K3A1_9FIRM</name>
<dbReference type="RefSeq" id="WP_228353690.1">
    <property type="nucleotide sequence ID" value="NZ_JACEGA010000001.1"/>
</dbReference>
<feature type="signal peptide" evidence="5">
    <location>
        <begin position="1"/>
        <end position="23"/>
    </location>
</feature>
<feature type="compositionally biased region" description="Basic and acidic residues" evidence="4">
    <location>
        <begin position="27"/>
        <end position="51"/>
    </location>
</feature>
<dbReference type="InterPro" id="IPR030678">
    <property type="entry name" value="Peptide/Ni-bd"/>
</dbReference>
<feature type="region of interest" description="Disordered" evidence="4">
    <location>
        <begin position="27"/>
        <end position="58"/>
    </location>
</feature>
<dbReference type="EMBL" id="JACEGA010000001">
    <property type="protein sequence ID" value="MBB2184096.1"/>
    <property type="molecule type" value="Genomic_DNA"/>
</dbReference>
<dbReference type="AlphaFoldDB" id="A0A839K3A1"/>
<dbReference type="GO" id="GO:0043190">
    <property type="term" value="C:ATP-binding cassette (ABC) transporter complex"/>
    <property type="evidence" value="ECO:0007669"/>
    <property type="project" value="InterPro"/>
</dbReference>
<dbReference type="Pfam" id="PF00496">
    <property type="entry name" value="SBP_bac_5"/>
    <property type="match status" value="1"/>
</dbReference>
<gene>
    <name evidence="7" type="ORF">H0486_14540</name>
</gene>
<dbReference type="InterPro" id="IPR039424">
    <property type="entry name" value="SBP_5"/>
</dbReference>
<feature type="domain" description="Solute-binding protein family 5" evidence="6">
    <location>
        <begin position="286"/>
        <end position="597"/>
    </location>
</feature>
<dbReference type="PANTHER" id="PTHR30290:SF9">
    <property type="entry name" value="OLIGOPEPTIDE-BINDING PROTEIN APPA"/>
    <property type="match status" value="1"/>
</dbReference>
<evidence type="ECO:0000256" key="5">
    <source>
        <dbReference type="SAM" id="SignalP"/>
    </source>
</evidence>
<protein>
    <submittedName>
        <fullName evidence="7">ABC transporter substrate-binding protein</fullName>
    </submittedName>
</protein>
<dbReference type="PROSITE" id="PS51257">
    <property type="entry name" value="PROKAR_LIPOPROTEIN"/>
    <property type="match status" value="1"/>
</dbReference>
<keyword evidence="8" id="KW-1185">Reference proteome</keyword>
<feature type="chain" id="PRO_5032298290" evidence="5">
    <location>
        <begin position="24"/>
        <end position="695"/>
    </location>
</feature>
<dbReference type="InterPro" id="IPR000914">
    <property type="entry name" value="SBP_5_dom"/>
</dbReference>
<evidence type="ECO:0000313" key="8">
    <source>
        <dbReference type="Proteomes" id="UP000574276"/>
    </source>
</evidence>
<evidence type="ECO:0000313" key="7">
    <source>
        <dbReference type="EMBL" id="MBB2184096.1"/>
    </source>
</evidence>
<evidence type="ECO:0000256" key="2">
    <source>
        <dbReference type="ARBA" id="ARBA00022448"/>
    </source>
</evidence>
<comment type="similarity">
    <text evidence="1">Belongs to the bacterial solute-binding protein 5 family.</text>
</comment>
<evidence type="ECO:0000256" key="3">
    <source>
        <dbReference type="ARBA" id="ARBA00022729"/>
    </source>
</evidence>
<dbReference type="CDD" id="cd00995">
    <property type="entry name" value="PBP2_NikA_DppA_OppA_like"/>
    <property type="match status" value="1"/>
</dbReference>
<dbReference type="GO" id="GO:0015833">
    <property type="term" value="P:peptide transport"/>
    <property type="evidence" value="ECO:0007669"/>
    <property type="project" value="TreeGrafter"/>
</dbReference>
<dbReference type="Gene3D" id="3.90.76.10">
    <property type="entry name" value="Dipeptide-binding Protein, Domain 1"/>
    <property type="match status" value="2"/>
</dbReference>
<keyword evidence="2" id="KW-0813">Transport</keyword>
<dbReference type="PIRSF" id="PIRSF002741">
    <property type="entry name" value="MppA"/>
    <property type="match status" value="1"/>
</dbReference>